<proteinExistence type="predicted"/>
<name>A0AA89BW19_PINIB</name>
<dbReference type="Proteomes" id="UP001186944">
    <property type="component" value="Unassembled WGS sequence"/>
</dbReference>
<dbReference type="PANTHER" id="PTHR10044:SF139">
    <property type="entry name" value="DEATH-ASSOCIATED INHIBITOR OF APOPTOSIS 2"/>
    <property type="match status" value="1"/>
</dbReference>
<dbReference type="SUPFAM" id="SSF57924">
    <property type="entry name" value="Inhibitor of apoptosis (IAP) repeat"/>
    <property type="match status" value="2"/>
</dbReference>
<organism evidence="2 3">
    <name type="scientific">Pinctada imbricata</name>
    <name type="common">Atlantic pearl-oyster</name>
    <name type="synonym">Pinctada martensii</name>
    <dbReference type="NCBI Taxonomy" id="66713"/>
    <lineage>
        <taxon>Eukaryota</taxon>
        <taxon>Metazoa</taxon>
        <taxon>Spiralia</taxon>
        <taxon>Lophotrochozoa</taxon>
        <taxon>Mollusca</taxon>
        <taxon>Bivalvia</taxon>
        <taxon>Autobranchia</taxon>
        <taxon>Pteriomorphia</taxon>
        <taxon>Pterioida</taxon>
        <taxon>Pterioidea</taxon>
        <taxon>Pteriidae</taxon>
        <taxon>Pinctada</taxon>
    </lineage>
</organism>
<gene>
    <name evidence="2" type="ORF">FSP39_018246</name>
</gene>
<evidence type="ECO:0000256" key="1">
    <source>
        <dbReference type="SAM" id="MobiDB-lite"/>
    </source>
</evidence>
<dbReference type="InterPro" id="IPR050784">
    <property type="entry name" value="IAP"/>
</dbReference>
<dbReference type="Gene3D" id="1.10.1170.10">
    <property type="entry name" value="Inhibitor Of Apoptosis Protein (2mihbC-IAP-1), Chain A"/>
    <property type="match status" value="2"/>
</dbReference>
<dbReference type="SMART" id="SM00238">
    <property type="entry name" value="BIR"/>
    <property type="match status" value="2"/>
</dbReference>
<dbReference type="GO" id="GO:0005737">
    <property type="term" value="C:cytoplasm"/>
    <property type="evidence" value="ECO:0007669"/>
    <property type="project" value="TreeGrafter"/>
</dbReference>
<evidence type="ECO:0000313" key="2">
    <source>
        <dbReference type="EMBL" id="KAK3098308.1"/>
    </source>
</evidence>
<keyword evidence="3" id="KW-1185">Reference proteome</keyword>
<dbReference type="GO" id="GO:0061630">
    <property type="term" value="F:ubiquitin protein ligase activity"/>
    <property type="evidence" value="ECO:0007669"/>
    <property type="project" value="TreeGrafter"/>
</dbReference>
<feature type="compositionally biased region" description="Low complexity" evidence="1">
    <location>
        <begin position="325"/>
        <end position="336"/>
    </location>
</feature>
<dbReference type="AlphaFoldDB" id="A0AA89BW19"/>
<dbReference type="EMBL" id="VSWD01000007">
    <property type="protein sequence ID" value="KAK3098308.1"/>
    <property type="molecule type" value="Genomic_DNA"/>
</dbReference>
<feature type="region of interest" description="Disordered" evidence="1">
    <location>
        <begin position="306"/>
        <end position="344"/>
    </location>
</feature>
<evidence type="ECO:0000313" key="3">
    <source>
        <dbReference type="Proteomes" id="UP001186944"/>
    </source>
</evidence>
<comment type="caution">
    <text evidence="2">The sequence shown here is derived from an EMBL/GenBank/DDBJ whole genome shotgun (WGS) entry which is preliminary data.</text>
</comment>
<dbReference type="PANTHER" id="PTHR10044">
    <property type="entry name" value="INHIBITOR OF APOPTOSIS"/>
    <property type="match status" value="1"/>
</dbReference>
<dbReference type="GO" id="GO:0043066">
    <property type="term" value="P:negative regulation of apoptotic process"/>
    <property type="evidence" value="ECO:0007669"/>
    <property type="project" value="TreeGrafter"/>
</dbReference>
<dbReference type="GO" id="GO:0005634">
    <property type="term" value="C:nucleus"/>
    <property type="evidence" value="ECO:0007669"/>
    <property type="project" value="TreeGrafter"/>
</dbReference>
<dbReference type="InterPro" id="IPR001370">
    <property type="entry name" value="BIR_rpt"/>
</dbReference>
<accession>A0AA89BW19</accession>
<sequence>MESRPDISPIRLASAGLYFVPDRNVIVCYSCNLEIQVNPDIHPLTYHQMFSPDCGHVHSNDERNVPISRDSSNMDNDISCRFAALNVTPETESRTVSPRDETVTSMTNYHQGNTSPRPAECQTCSQYLNAQSDVQQPTNLQGQTTNRPQEVLRSLGISLDRPRYPAYAILNVRISSFQGWPSSLTQTPRMLALAGFFYAGYGDYVRCFFCGGGLRNWEDGDDPWVEHARWFARCSFLRMNKGEEVYSCGHGFTESVHKNILSKFASHFSQKPKFLLDITFKFQMHEFIFISWRHLFLEPSEVEQQSAQNMDSKHTTGSETMETQSISSSSNGFASNSDRRTDNGQSEPYVSLCFACDTKTELSHEKRKILQTEKYNNTALQKHITLQTEKYNNTALQKHITSQTEKYNNTALQKHITSQTEKYNNTALQKHITSQTEKYNNTALQKHITSQTEKYNNTALQKHITSQTEKYNNTALQKHIQ</sequence>
<dbReference type="GO" id="GO:0043027">
    <property type="term" value="F:cysteine-type endopeptidase inhibitor activity involved in apoptotic process"/>
    <property type="evidence" value="ECO:0007669"/>
    <property type="project" value="TreeGrafter"/>
</dbReference>
<dbReference type="CDD" id="cd00022">
    <property type="entry name" value="BIR"/>
    <property type="match status" value="1"/>
</dbReference>
<dbReference type="PROSITE" id="PS50143">
    <property type="entry name" value="BIR_REPEAT_2"/>
    <property type="match status" value="2"/>
</dbReference>
<dbReference type="GO" id="GO:0051726">
    <property type="term" value="P:regulation of cell cycle"/>
    <property type="evidence" value="ECO:0007669"/>
    <property type="project" value="TreeGrafter"/>
</dbReference>
<reference evidence="2" key="1">
    <citation type="submission" date="2019-08" db="EMBL/GenBank/DDBJ databases">
        <title>The improved chromosome-level genome for the pearl oyster Pinctada fucata martensii using PacBio sequencing and Hi-C.</title>
        <authorList>
            <person name="Zheng Z."/>
        </authorList>
    </citation>
    <scope>NUCLEOTIDE SEQUENCE</scope>
    <source>
        <strain evidence="2">ZZ-2019</strain>
        <tissue evidence="2">Adductor muscle</tissue>
    </source>
</reference>
<dbReference type="GO" id="GO:0031398">
    <property type="term" value="P:positive regulation of protein ubiquitination"/>
    <property type="evidence" value="ECO:0007669"/>
    <property type="project" value="TreeGrafter"/>
</dbReference>
<dbReference type="Pfam" id="PF00653">
    <property type="entry name" value="BIR"/>
    <property type="match status" value="2"/>
</dbReference>
<protein>
    <submittedName>
        <fullName evidence="2">Uncharacterized protein</fullName>
    </submittedName>
</protein>